<dbReference type="RefSeq" id="WP_150023458.1">
    <property type="nucleotide sequence ID" value="NZ_VWOJ01000003.1"/>
</dbReference>
<sequence>MTRLLALIALAPALALSACSAPPAETDPAPRLARVETVRGAESASMREFVGRVEPRLSVDLAFQVGGRLSAFPVMEGQIVPEGTVIAQLDSTDFARAVRQAEVQRQQASQNLERQRILHERGIASDAALEQAQTEHDLQSVSLETARQNLRYATVNAPFQGLVSRRLVDNFTTVAAGQPVARLQDMSELRVAIQIPESIVAVVDQSQPADIHARFPFLPGQTFPLTFRELSAEPEPASRTYTAMFALPGDLPGNILPGMTATVMVSLDSLTGNAEPALVRAPAGALSAAPDGGFRVYIFDADAGIVREREVEVGPVGGDSVVIRHGLEPGEQIVTSGVSALYDGMRIRPMEGRNGLPAGR</sequence>
<dbReference type="SUPFAM" id="SSF111369">
    <property type="entry name" value="HlyD-like secretion proteins"/>
    <property type="match status" value="1"/>
</dbReference>
<evidence type="ECO:0000259" key="4">
    <source>
        <dbReference type="Pfam" id="PF25967"/>
    </source>
</evidence>
<feature type="chain" id="PRO_5024308366" evidence="2">
    <location>
        <begin position="21"/>
        <end position="360"/>
    </location>
</feature>
<dbReference type="Gene3D" id="2.40.50.100">
    <property type="match status" value="1"/>
</dbReference>
<comment type="caution">
    <text evidence="5">The sequence shown here is derived from an EMBL/GenBank/DDBJ whole genome shotgun (WGS) entry which is preliminary data.</text>
</comment>
<dbReference type="InterPro" id="IPR058627">
    <property type="entry name" value="MdtA-like_C"/>
</dbReference>
<keyword evidence="6" id="KW-1185">Reference proteome</keyword>
<evidence type="ECO:0000313" key="6">
    <source>
        <dbReference type="Proteomes" id="UP000325122"/>
    </source>
</evidence>
<feature type="domain" description="CusB-like beta-barrel" evidence="3">
    <location>
        <begin position="191"/>
        <end position="266"/>
    </location>
</feature>
<evidence type="ECO:0000313" key="5">
    <source>
        <dbReference type="EMBL" id="KAA5802207.1"/>
    </source>
</evidence>
<dbReference type="EMBL" id="VWOJ01000003">
    <property type="protein sequence ID" value="KAA5802207.1"/>
    <property type="molecule type" value="Genomic_DNA"/>
</dbReference>
<accession>A0A5M6ZEG6</accession>
<evidence type="ECO:0000259" key="3">
    <source>
        <dbReference type="Pfam" id="PF25954"/>
    </source>
</evidence>
<dbReference type="Pfam" id="PF25967">
    <property type="entry name" value="RND-MFP_C"/>
    <property type="match status" value="1"/>
</dbReference>
<dbReference type="Gene3D" id="1.10.287.470">
    <property type="entry name" value="Helix hairpin bin"/>
    <property type="match status" value="1"/>
</dbReference>
<evidence type="ECO:0000256" key="1">
    <source>
        <dbReference type="ARBA" id="ARBA00009477"/>
    </source>
</evidence>
<organism evidence="5 6">
    <name type="scientific">Alkalicaulis satelles</name>
    <dbReference type="NCBI Taxonomy" id="2609175"/>
    <lineage>
        <taxon>Bacteria</taxon>
        <taxon>Pseudomonadati</taxon>
        <taxon>Pseudomonadota</taxon>
        <taxon>Alphaproteobacteria</taxon>
        <taxon>Maricaulales</taxon>
        <taxon>Maricaulaceae</taxon>
        <taxon>Alkalicaulis</taxon>
    </lineage>
</organism>
<dbReference type="InterPro" id="IPR006143">
    <property type="entry name" value="RND_pump_MFP"/>
</dbReference>
<dbReference type="NCBIfam" id="TIGR01730">
    <property type="entry name" value="RND_mfp"/>
    <property type="match status" value="1"/>
</dbReference>
<dbReference type="AlphaFoldDB" id="A0A5M6ZEG6"/>
<proteinExistence type="inferred from homology"/>
<protein>
    <submittedName>
        <fullName evidence="5">Efflux RND transporter periplasmic adaptor subunit</fullName>
    </submittedName>
</protein>
<feature type="domain" description="Multidrug resistance protein MdtA-like C-terminal permuted SH3" evidence="4">
    <location>
        <begin position="281"/>
        <end position="338"/>
    </location>
</feature>
<keyword evidence="2" id="KW-0732">Signal</keyword>
<dbReference type="Pfam" id="PF25954">
    <property type="entry name" value="Beta-barrel_RND_2"/>
    <property type="match status" value="1"/>
</dbReference>
<gene>
    <name evidence="5" type="ORF">F1654_10220</name>
</gene>
<dbReference type="PANTHER" id="PTHR30469:SF20">
    <property type="entry name" value="EFFLUX RND TRANSPORTER PERIPLASMIC ADAPTOR SUBUNIT"/>
    <property type="match status" value="1"/>
</dbReference>
<dbReference type="Gene3D" id="2.40.30.170">
    <property type="match status" value="1"/>
</dbReference>
<dbReference type="PROSITE" id="PS51257">
    <property type="entry name" value="PROKAR_LIPOPROTEIN"/>
    <property type="match status" value="1"/>
</dbReference>
<feature type="signal peptide" evidence="2">
    <location>
        <begin position="1"/>
        <end position="20"/>
    </location>
</feature>
<dbReference type="PANTHER" id="PTHR30469">
    <property type="entry name" value="MULTIDRUG RESISTANCE PROTEIN MDTA"/>
    <property type="match status" value="1"/>
</dbReference>
<dbReference type="GO" id="GO:0015562">
    <property type="term" value="F:efflux transmembrane transporter activity"/>
    <property type="evidence" value="ECO:0007669"/>
    <property type="project" value="TreeGrafter"/>
</dbReference>
<name>A0A5M6ZEG6_9PROT</name>
<dbReference type="GO" id="GO:1990281">
    <property type="term" value="C:efflux pump complex"/>
    <property type="evidence" value="ECO:0007669"/>
    <property type="project" value="TreeGrafter"/>
</dbReference>
<dbReference type="Gene3D" id="2.40.420.20">
    <property type="match status" value="1"/>
</dbReference>
<reference evidence="5 6" key="1">
    <citation type="submission" date="2019-09" db="EMBL/GenBank/DDBJ databases">
        <authorList>
            <person name="Kevbrin V."/>
            <person name="Grouzdev D.S."/>
        </authorList>
    </citation>
    <scope>NUCLEOTIDE SEQUENCE [LARGE SCALE GENOMIC DNA]</scope>
    <source>
        <strain evidence="5 6">G-192</strain>
    </source>
</reference>
<evidence type="ECO:0000256" key="2">
    <source>
        <dbReference type="SAM" id="SignalP"/>
    </source>
</evidence>
<dbReference type="InterPro" id="IPR058792">
    <property type="entry name" value="Beta-barrel_RND_2"/>
</dbReference>
<dbReference type="Proteomes" id="UP000325122">
    <property type="component" value="Unassembled WGS sequence"/>
</dbReference>
<comment type="similarity">
    <text evidence="1">Belongs to the membrane fusion protein (MFP) (TC 8.A.1) family.</text>
</comment>